<dbReference type="Gene3D" id="3.20.20.190">
    <property type="entry name" value="Phosphatidylinositol (PI) phosphodiesterase"/>
    <property type="match status" value="1"/>
</dbReference>
<dbReference type="GO" id="GO:0006629">
    <property type="term" value="P:lipid metabolic process"/>
    <property type="evidence" value="ECO:0007669"/>
    <property type="project" value="InterPro"/>
</dbReference>
<keyword evidence="3" id="KW-1185">Reference proteome</keyword>
<evidence type="ECO:0000313" key="3">
    <source>
        <dbReference type="Proteomes" id="UP000600449"/>
    </source>
</evidence>
<dbReference type="EMBL" id="BMMF01000015">
    <property type="protein sequence ID" value="GGK51718.1"/>
    <property type="molecule type" value="Genomic_DNA"/>
</dbReference>
<dbReference type="InterPro" id="IPR030395">
    <property type="entry name" value="GP_PDE_dom"/>
</dbReference>
<evidence type="ECO:0000259" key="1">
    <source>
        <dbReference type="PROSITE" id="PS51704"/>
    </source>
</evidence>
<dbReference type="GO" id="GO:0008081">
    <property type="term" value="F:phosphoric diester hydrolase activity"/>
    <property type="evidence" value="ECO:0007669"/>
    <property type="project" value="InterPro"/>
</dbReference>
<dbReference type="PANTHER" id="PTHR46211">
    <property type="entry name" value="GLYCEROPHOSPHORYL DIESTER PHOSPHODIESTERASE"/>
    <property type="match status" value="1"/>
</dbReference>
<proteinExistence type="predicted"/>
<feature type="domain" description="GP-PDE" evidence="1">
    <location>
        <begin position="11"/>
        <end position="246"/>
    </location>
</feature>
<dbReference type="Pfam" id="PF03009">
    <property type="entry name" value="GDPD"/>
    <property type="match status" value="1"/>
</dbReference>
<dbReference type="AlphaFoldDB" id="A0A917QIQ2"/>
<dbReference type="RefSeq" id="WP_188915371.1">
    <property type="nucleotide sequence ID" value="NZ_BMMF01000015.1"/>
</dbReference>
<accession>A0A917QIQ2</accession>
<comment type="caution">
    <text evidence="2">The sequence shown here is derived from an EMBL/GenBank/DDBJ whole genome shotgun (WGS) entry which is preliminary data.</text>
</comment>
<sequence>MSTVRPRIVNSPLVAHRGASALAPENTLPAVELAAARGARWIETDVRLTTDGGLVMIHDTTLERTTNGVGAVARTPLAAIGALDAGAWFSPAFAGTRVPELAEFLKAVLDCGLCLQLELKENSGLEEELVSSVARTLEAHWPIGDRGLFLSSFSERCMRLAAQALPQVPRALAVEYAPRDPVERLAEARCQILHVQAAATGPEARARLSAAGLEWAAATINDPAEAHAFLAAGATSILTDHPDLLG</sequence>
<dbReference type="PANTHER" id="PTHR46211:SF1">
    <property type="entry name" value="GLYCEROPHOSPHODIESTER PHOSPHODIESTERASE, CYTOPLASMIC"/>
    <property type="match status" value="1"/>
</dbReference>
<dbReference type="PROSITE" id="PS51704">
    <property type="entry name" value="GP_PDE"/>
    <property type="match status" value="1"/>
</dbReference>
<dbReference type="InterPro" id="IPR017946">
    <property type="entry name" value="PLC-like_Pdiesterase_TIM-brl"/>
</dbReference>
<organism evidence="2 3">
    <name type="scientific">Salinarimonas ramus</name>
    <dbReference type="NCBI Taxonomy" id="690164"/>
    <lineage>
        <taxon>Bacteria</taxon>
        <taxon>Pseudomonadati</taxon>
        <taxon>Pseudomonadota</taxon>
        <taxon>Alphaproteobacteria</taxon>
        <taxon>Hyphomicrobiales</taxon>
        <taxon>Salinarimonadaceae</taxon>
        <taxon>Salinarimonas</taxon>
    </lineage>
</organism>
<protein>
    <submittedName>
        <fullName evidence="2">Glycerophosphoryl diester phosphodiesterase</fullName>
    </submittedName>
</protein>
<dbReference type="Proteomes" id="UP000600449">
    <property type="component" value="Unassembled WGS sequence"/>
</dbReference>
<evidence type="ECO:0000313" key="2">
    <source>
        <dbReference type="EMBL" id="GGK51718.1"/>
    </source>
</evidence>
<reference evidence="2 3" key="1">
    <citation type="journal article" date="2014" name="Int. J. Syst. Evol. Microbiol.">
        <title>Complete genome sequence of Corynebacterium casei LMG S-19264T (=DSM 44701T), isolated from a smear-ripened cheese.</title>
        <authorList>
            <consortium name="US DOE Joint Genome Institute (JGI-PGF)"/>
            <person name="Walter F."/>
            <person name="Albersmeier A."/>
            <person name="Kalinowski J."/>
            <person name="Ruckert C."/>
        </authorList>
    </citation>
    <scope>NUCLEOTIDE SEQUENCE [LARGE SCALE GENOMIC DNA]</scope>
    <source>
        <strain evidence="2 3">CGMCC 1.9161</strain>
    </source>
</reference>
<name>A0A917QIQ2_9HYPH</name>
<gene>
    <name evidence="2" type="ORF">GCM10011322_43440</name>
</gene>
<dbReference type="SUPFAM" id="SSF51695">
    <property type="entry name" value="PLC-like phosphodiesterases"/>
    <property type="match status" value="1"/>
</dbReference>